<dbReference type="EMBL" id="UAVW01000010">
    <property type="protein sequence ID" value="SQB14033.1"/>
    <property type="molecule type" value="Genomic_DNA"/>
</dbReference>
<sequence>MRLASKFLTALEGNFDSSQVEKAFFETNQLFLSQSDVSDEDISDLLDVCKEFFPLPYLTEDKQYEQLWARLEPAYYRHIKEWEQFTQAIARCRKKRKLKRLCIASLVSILFIITFVLLIVHRPVSKSECWICSGKLQSYISYESAFGVINLNSRSVSTIPKGSWEGDHSVTITSSENGTMIITSPITSESFRADIYMQADSQPDESLISKYLCTDCVKICSENKYDVLLMDASGTPFPISDSMELALPPYTVTASSKSTEGIRITFEKTK</sequence>
<reference evidence="2 3" key="1">
    <citation type="submission" date="2018-06" db="EMBL/GenBank/DDBJ databases">
        <authorList>
            <consortium name="Pathogen Informatics"/>
            <person name="Doyle S."/>
        </authorList>
    </citation>
    <scope>NUCLEOTIDE SEQUENCE [LARGE SCALE GENOMIC DNA]</scope>
    <source>
        <strain evidence="2 3">NCTC11224</strain>
    </source>
</reference>
<dbReference type="Proteomes" id="UP000251853">
    <property type="component" value="Unassembled WGS sequence"/>
</dbReference>
<keyword evidence="1" id="KW-1133">Transmembrane helix</keyword>
<keyword evidence="1" id="KW-0472">Membrane</keyword>
<feature type="transmembrane region" description="Helical" evidence="1">
    <location>
        <begin position="101"/>
        <end position="120"/>
    </location>
</feature>
<evidence type="ECO:0000313" key="3">
    <source>
        <dbReference type="Proteomes" id="UP000251853"/>
    </source>
</evidence>
<dbReference type="RefSeq" id="WP_112482270.1">
    <property type="nucleotide sequence ID" value="NZ_JAIWZC010000001.1"/>
</dbReference>
<dbReference type="AlphaFoldDB" id="A0A2X2UMA5"/>
<evidence type="ECO:0000256" key="1">
    <source>
        <dbReference type="SAM" id="Phobius"/>
    </source>
</evidence>
<gene>
    <name evidence="2" type="ORF">NCTC11224_03072</name>
</gene>
<keyword evidence="3" id="KW-1185">Reference proteome</keyword>
<evidence type="ECO:0000313" key="2">
    <source>
        <dbReference type="EMBL" id="SQB14033.1"/>
    </source>
</evidence>
<name>A0A2X2UMA5_9FIRM</name>
<proteinExistence type="predicted"/>
<keyword evidence="1" id="KW-0812">Transmembrane</keyword>
<organism evidence="2 3">
    <name type="scientific">Enterocloster clostridioformis</name>
    <dbReference type="NCBI Taxonomy" id="1531"/>
    <lineage>
        <taxon>Bacteria</taxon>
        <taxon>Bacillati</taxon>
        <taxon>Bacillota</taxon>
        <taxon>Clostridia</taxon>
        <taxon>Lachnospirales</taxon>
        <taxon>Lachnospiraceae</taxon>
        <taxon>Enterocloster</taxon>
    </lineage>
</organism>
<protein>
    <submittedName>
        <fullName evidence="2">Uncharacterized protein</fullName>
    </submittedName>
</protein>
<accession>A0A2X2UMA5</accession>